<dbReference type="AlphaFoldDB" id="A0A6J0C5I7"/>
<dbReference type="InterPro" id="IPR016024">
    <property type="entry name" value="ARM-type_fold"/>
</dbReference>
<feature type="compositionally biased region" description="Basic residues" evidence="2">
    <location>
        <begin position="1"/>
        <end position="15"/>
    </location>
</feature>
<organism evidence="5">
    <name type="scientific">Neodiprion lecontei</name>
    <name type="common">Redheaded pine sawfly</name>
    <dbReference type="NCBI Taxonomy" id="441921"/>
    <lineage>
        <taxon>Eukaryota</taxon>
        <taxon>Metazoa</taxon>
        <taxon>Ecdysozoa</taxon>
        <taxon>Arthropoda</taxon>
        <taxon>Hexapoda</taxon>
        <taxon>Insecta</taxon>
        <taxon>Pterygota</taxon>
        <taxon>Neoptera</taxon>
        <taxon>Endopterygota</taxon>
        <taxon>Hymenoptera</taxon>
        <taxon>Tenthredinoidea</taxon>
        <taxon>Diprionidae</taxon>
        <taxon>Diprioninae</taxon>
        <taxon>Neodiprion</taxon>
    </lineage>
</organism>
<dbReference type="InterPro" id="IPR052616">
    <property type="entry name" value="SYO1-like"/>
</dbReference>
<dbReference type="InParanoid" id="A0A6J0C5I7"/>
<proteinExistence type="inferred from homology"/>
<dbReference type="KEGG" id="nlo:107225746"/>
<gene>
    <name evidence="5" type="primary">LOC107225746</name>
</gene>
<dbReference type="PANTHER" id="PTHR13347">
    <property type="entry name" value="HEAT REPEAT-CONTAINING PROTEIN 3"/>
    <property type="match status" value="1"/>
</dbReference>
<dbReference type="Pfam" id="PF25567">
    <property type="entry name" value="TPR_SYO1"/>
    <property type="match status" value="1"/>
</dbReference>
<dbReference type="GeneID" id="107225746"/>
<dbReference type="OrthoDB" id="288703at2759"/>
<dbReference type="PANTHER" id="PTHR13347:SF1">
    <property type="entry name" value="HEAT REPEAT-CONTAINING PROTEIN 3"/>
    <property type="match status" value="1"/>
</dbReference>
<dbReference type="SUPFAM" id="SSF48371">
    <property type="entry name" value="ARM repeat"/>
    <property type="match status" value="1"/>
</dbReference>
<evidence type="ECO:0000313" key="4">
    <source>
        <dbReference type="Proteomes" id="UP000829291"/>
    </source>
</evidence>
<name>A0A6J0C5I7_NEOLC</name>
<keyword evidence="4" id="KW-1185">Reference proteome</keyword>
<dbReference type="Proteomes" id="UP000829291">
    <property type="component" value="Chromosome 1"/>
</dbReference>
<evidence type="ECO:0000313" key="5">
    <source>
        <dbReference type="RefSeq" id="XP_015521792.2"/>
    </source>
</evidence>
<sequence length="637" mass="71326">MGKQKRERRKPHKKNPTGLPNVEDLDKEEEELDEEDKDAALQRMIDQLESPNIEEKLSGLQTLESMCTNAEMAMQVAKGGVARIAAPLLVDENNLVRAASASALRNIANNGGEDACNILLEHDIMTPLAALLQRHYTSWQPKPKEKGKIDDEKETFIQAITLLWTLCENDEHAIKYSNEGHLISILIKCLDISLHSLDVNIIAAQCMLTLSEDNPLAISELKKYEGPLLSLLKLKTDKESDLSNVMLLKTLSGGLLMNINNSECTSAIVSCQVATALAETLAFDHRKLLNSVTSTLPVDTNKLNVKSEKKLNDIKKYLTAQQQALEILANLCSEDPQEDVDSDLDDSDPAEEENDFIDDDVMSTDKFHISTLPIELTEVFASLKIFDIVWEKTILLPENVRQILFENPESKTVLKHAHVLRCRAFLCLNNLISTLDVDGLGGVENLYRMWVEIGNVVFKEADQNDIALLESATAAMRAALQKLVEVRANVFSQLSMFDIQVMLNGEQQCPNPNVRVNLVRIVGNLALVFTNTNTANCRELVKHLSIFLLDACAKEPEVWVIAECLDAIMDIFAEDETNEVAAEIELVDKLRPLVQLLNNKIRQQKKRLGDNFYVVSTVKTNLNRFIKYKSAQLAKLK</sequence>
<evidence type="ECO:0000256" key="2">
    <source>
        <dbReference type="SAM" id="MobiDB-lite"/>
    </source>
</evidence>
<dbReference type="GO" id="GO:0051082">
    <property type="term" value="F:unfolded protein binding"/>
    <property type="evidence" value="ECO:0007669"/>
    <property type="project" value="TreeGrafter"/>
</dbReference>
<dbReference type="GO" id="GO:0042273">
    <property type="term" value="P:ribosomal large subunit biogenesis"/>
    <property type="evidence" value="ECO:0007669"/>
    <property type="project" value="TreeGrafter"/>
</dbReference>
<evidence type="ECO:0000259" key="3">
    <source>
        <dbReference type="Pfam" id="PF25567"/>
    </source>
</evidence>
<reference evidence="5" key="1">
    <citation type="submission" date="2025-08" db="UniProtKB">
        <authorList>
            <consortium name="RefSeq"/>
        </authorList>
    </citation>
    <scope>IDENTIFICATION</scope>
    <source>
        <tissue evidence="5">Thorax and Abdomen</tissue>
    </source>
</reference>
<dbReference type="RefSeq" id="XP_015521792.2">
    <property type="nucleotide sequence ID" value="XM_015666306.2"/>
</dbReference>
<dbReference type="InterPro" id="IPR011989">
    <property type="entry name" value="ARM-like"/>
</dbReference>
<feature type="domain" description="SYO1-like TPR repeats" evidence="3">
    <location>
        <begin position="375"/>
        <end position="632"/>
    </location>
</feature>
<dbReference type="CDD" id="cd13394">
    <property type="entry name" value="Syo1_like"/>
    <property type="match status" value="1"/>
</dbReference>
<dbReference type="Gene3D" id="1.25.10.10">
    <property type="entry name" value="Leucine-rich Repeat Variant"/>
    <property type="match status" value="1"/>
</dbReference>
<dbReference type="InterPro" id="IPR057990">
    <property type="entry name" value="TPR_SYO1"/>
</dbReference>
<accession>A0A6J0C5I7</accession>
<dbReference type="FunCoup" id="A0A6J0C5I7">
    <property type="interactions" value="97"/>
</dbReference>
<comment type="similarity">
    <text evidence="1">Belongs to the nuclear import and ribosome assembly adapter family.</text>
</comment>
<evidence type="ECO:0000256" key="1">
    <source>
        <dbReference type="ARBA" id="ARBA00049983"/>
    </source>
</evidence>
<dbReference type="GO" id="GO:0006606">
    <property type="term" value="P:protein import into nucleus"/>
    <property type="evidence" value="ECO:0007669"/>
    <property type="project" value="TreeGrafter"/>
</dbReference>
<feature type="compositionally biased region" description="Acidic residues" evidence="2">
    <location>
        <begin position="23"/>
        <end position="37"/>
    </location>
</feature>
<feature type="region of interest" description="Disordered" evidence="2">
    <location>
        <begin position="1"/>
        <end position="37"/>
    </location>
</feature>
<protein>
    <submittedName>
        <fullName evidence="5">HEAT repeat-containing protein 3</fullName>
    </submittedName>
</protein>